<dbReference type="GO" id="GO:0004568">
    <property type="term" value="F:chitinase activity"/>
    <property type="evidence" value="ECO:0007669"/>
    <property type="project" value="TreeGrafter"/>
</dbReference>
<dbReference type="OrthoDB" id="2425929at2759"/>
<evidence type="ECO:0000256" key="3">
    <source>
        <dbReference type="SAM" id="MobiDB-lite"/>
    </source>
</evidence>
<evidence type="ECO:0000259" key="5">
    <source>
        <dbReference type="PROSITE" id="PS51910"/>
    </source>
</evidence>
<feature type="compositionally biased region" description="Basic residues" evidence="3">
    <location>
        <begin position="701"/>
        <end position="744"/>
    </location>
</feature>
<feature type="compositionally biased region" description="Basic residues" evidence="3">
    <location>
        <begin position="639"/>
        <end position="683"/>
    </location>
</feature>
<proteinExistence type="predicted"/>
<protein>
    <recommendedName>
        <fullName evidence="5">GH18 domain-containing protein</fullName>
    </recommendedName>
</protein>
<dbReference type="InterPro" id="IPR001223">
    <property type="entry name" value="Glyco_hydro18_cat"/>
</dbReference>
<evidence type="ECO:0000313" key="7">
    <source>
        <dbReference type="Proteomes" id="UP000594262"/>
    </source>
</evidence>
<feature type="domain" description="GH18" evidence="5">
    <location>
        <begin position="31"/>
        <end position="343"/>
    </location>
</feature>
<accession>A0A7M6DN49</accession>
<keyword evidence="1" id="KW-0378">Hydrolase</keyword>
<feature type="compositionally biased region" description="Low complexity" evidence="3">
    <location>
        <begin position="369"/>
        <end position="381"/>
    </location>
</feature>
<feature type="compositionally biased region" description="Pro residues" evidence="3">
    <location>
        <begin position="344"/>
        <end position="368"/>
    </location>
</feature>
<feature type="region of interest" description="Disordered" evidence="3">
    <location>
        <begin position="419"/>
        <end position="461"/>
    </location>
</feature>
<dbReference type="PROSITE" id="PS51910">
    <property type="entry name" value="GH18_2"/>
    <property type="match status" value="1"/>
</dbReference>
<feature type="region of interest" description="Disordered" evidence="3">
    <location>
        <begin position="487"/>
        <end position="569"/>
    </location>
</feature>
<feature type="compositionally biased region" description="Acidic residues" evidence="3">
    <location>
        <begin position="528"/>
        <end position="546"/>
    </location>
</feature>
<feature type="region of interest" description="Disordered" evidence="3">
    <location>
        <begin position="344"/>
        <end position="381"/>
    </location>
</feature>
<keyword evidence="4" id="KW-0732">Signal</keyword>
<feature type="compositionally biased region" description="Acidic residues" evidence="3">
    <location>
        <begin position="423"/>
        <end position="436"/>
    </location>
</feature>
<dbReference type="InterPro" id="IPR050542">
    <property type="entry name" value="Glycosyl_Hydrlase18_Chitinase"/>
</dbReference>
<feature type="signal peptide" evidence="4">
    <location>
        <begin position="1"/>
        <end position="19"/>
    </location>
</feature>
<name>A0A7M6DN49_9CNID</name>
<dbReference type="PANTHER" id="PTHR45708:SF49">
    <property type="entry name" value="ENDOCHITINASE"/>
    <property type="match status" value="1"/>
</dbReference>
<dbReference type="Gene3D" id="3.20.20.80">
    <property type="entry name" value="Glycosidases"/>
    <property type="match status" value="1"/>
</dbReference>
<keyword evidence="2" id="KW-0326">Glycosidase</keyword>
<evidence type="ECO:0000256" key="2">
    <source>
        <dbReference type="ARBA" id="ARBA00023295"/>
    </source>
</evidence>
<dbReference type="PANTHER" id="PTHR45708">
    <property type="entry name" value="ENDOCHITINASE"/>
    <property type="match status" value="1"/>
</dbReference>
<feature type="chain" id="PRO_5033914247" description="GH18 domain-containing protein" evidence="4">
    <location>
        <begin position="20"/>
        <end position="770"/>
    </location>
</feature>
<evidence type="ECO:0000256" key="4">
    <source>
        <dbReference type="SAM" id="SignalP"/>
    </source>
</evidence>
<dbReference type="RefSeq" id="XP_066926613.1">
    <property type="nucleotide sequence ID" value="XM_067070512.1"/>
</dbReference>
<dbReference type="RefSeq" id="XP_066926614.1">
    <property type="nucleotide sequence ID" value="XM_067070513.1"/>
</dbReference>
<feature type="region of interest" description="Disordered" evidence="3">
    <location>
        <begin position="606"/>
        <end position="755"/>
    </location>
</feature>
<feature type="compositionally biased region" description="Basic and acidic residues" evidence="3">
    <location>
        <begin position="503"/>
        <end position="527"/>
    </location>
</feature>
<dbReference type="Proteomes" id="UP000594262">
    <property type="component" value="Unplaced"/>
</dbReference>
<dbReference type="GO" id="GO:0005975">
    <property type="term" value="P:carbohydrate metabolic process"/>
    <property type="evidence" value="ECO:0007669"/>
    <property type="project" value="InterPro"/>
</dbReference>
<dbReference type="GO" id="GO:0005576">
    <property type="term" value="C:extracellular region"/>
    <property type="evidence" value="ECO:0007669"/>
    <property type="project" value="TreeGrafter"/>
</dbReference>
<dbReference type="SUPFAM" id="SSF51445">
    <property type="entry name" value="(Trans)glycosidases"/>
    <property type="match status" value="1"/>
</dbReference>
<sequence>MKIQSTLIPLIVVIPLMSCFVFKDYEDDYPLNVITVWGQNYASKKIGVREPELETLCTNSPYDVIIIGYVTRFFDTINSHTQYPGMDFSIHCDTSNTMNGIQCPDIQNAIETCHRNRKKVILGIGGANALEEFTTFTDGIQAKRFASNVWNLFLGGQTDASIRPFGNEVLDGINIELGHGQSQYMNVFMQRLHEFRTAQAQVQDTLITFSSKCSYPDAYLGPDPGKPLSDALATELIDQIYVHFTQSACCVIGSPGFTASMQKWNMLSAKTKTDLALGFASSRYAVENKNCFNSGNRVAEAIKPWQQRNPYLNGVEIIDNSFDIHNRRRYTFTQSIKTYYRAPEPQPLPEIRPTPPIQIQQPPQPALPSTPYQQQSPTYQQHAPVYQQQMPTYQQPAPIYQQPAPVIQPIVSIPVTPIPPTDPPEEEEEVVEEEPPIDPRPDLVATTLPPEVVQPEPDTETVDTEVIDHKLPSPIANETDNLVIDSSTEGKIGHEEGQEETVDEKIEKEHEEVEKEHERIEEEHLEKEEEDPVVLEPVGPEEEEEVVVSTRPPATRAPPLNPDLAAGRIPPNWDFAQAAEIQKKKRAHCKGNFSDGRWQLKCATSRVYHPPPPSPVNKKKGVKITFKGPFKPGYIPNTKAHHNKHRKKKTKKAKHSTKSKKHLNAKRVKLHKRVQKLKHKKTQRKIEPKETFKPSYIPKTQQKRKKKHHRRHRKQKIRHNLQHAKHHIKKFRKRKHDRKNRKTLRKDEKSSFKPKYIPVTKENKEFFRGL</sequence>
<dbReference type="AlphaFoldDB" id="A0A7M6DN49"/>
<dbReference type="EnsemblMetazoa" id="CLYHEMT017363.2">
    <property type="protein sequence ID" value="CLYHEMP017363.2"/>
    <property type="gene ID" value="CLYHEMG017363"/>
</dbReference>
<dbReference type="GeneID" id="136814005"/>
<dbReference type="InterPro" id="IPR017853">
    <property type="entry name" value="GH"/>
</dbReference>
<reference evidence="6" key="1">
    <citation type="submission" date="2021-01" db="UniProtKB">
        <authorList>
            <consortium name="EnsemblMetazoa"/>
        </authorList>
    </citation>
    <scope>IDENTIFICATION</scope>
</reference>
<evidence type="ECO:0000256" key="1">
    <source>
        <dbReference type="ARBA" id="ARBA00022801"/>
    </source>
</evidence>
<dbReference type="EnsemblMetazoa" id="CLYHEMT017363.1">
    <property type="protein sequence ID" value="CLYHEMP017363.1"/>
    <property type="gene ID" value="CLYHEMG017363"/>
</dbReference>
<keyword evidence="7" id="KW-1185">Reference proteome</keyword>
<evidence type="ECO:0000313" key="6">
    <source>
        <dbReference type="EnsemblMetazoa" id="CLYHEMP017363.2"/>
    </source>
</evidence>
<organism evidence="6 7">
    <name type="scientific">Clytia hemisphaerica</name>
    <dbReference type="NCBI Taxonomy" id="252671"/>
    <lineage>
        <taxon>Eukaryota</taxon>
        <taxon>Metazoa</taxon>
        <taxon>Cnidaria</taxon>
        <taxon>Hydrozoa</taxon>
        <taxon>Hydroidolina</taxon>
        <taxon>Leptothecata</taxon>
        <taxon>Obeliida</taxon>
        <taxon>Clytiidae</taxon>
        <taxon>Clytia</taxon>
    </lineage>
</organism>